<name>A0ABW5GPU0_9PSEU</name>
<evidence type="ECO:0000313" key="3">
    <source>
        <dbReference type="Proteomes" id="UP001597419"/>
    </source>
</evidence>
<evidence type="ECO:0000313" key="2">
    <source>
        <dbReference type="EMBL" id="MFD2462907.1"/>
    </source>
</evidence>
<keyword evidence="1" id="KW-1133">Transmembrane helix</keyword>
<feature type="transmembrane region" description="Helical" evidence="1">
    <location>
        <begin position="158"/>
        <end position="176"/>
    </location>
</feature>
<evidence type="ECO:0000256" key="1">
    <source>
        <dbReference type="SAM" id="Phobius"/>
    </source>
</evidence>
<proteinExistence type="predicted"/>
<dbReference type="Proteomes" id="UP001597419">
    <property type="component" value="Unassembled WGS sequence"/>
</dbReference>
<sequence length="184" mass="19988">MAGQETVWGWMWVYTGGRRGDELEVIPYFEAFPTRERARAHLQRHLDDALPDAPAAKAAPMLRVAPEDPVVVRCPPDMWIVFEVPPGATVDGEAAAYVERNREALLRELGPAEVSPGLARRIRDNALVVVGAVVVFGLAVFLGPFLLVTSLFGNPTALVIGLVVTVTEAVLVAVVARRRARSKV</sequence>
<dbReference type="EMBL" id="JBHUKU010000020">
    <property type="protein sequence ID" value="MFD2462907.1"/>
    <property type="molecule type" value="Genomic_DNA"/>
</dbReference>
<dbReference type="RefSeq" id="WP_345392978.1">
    <property type="nucleotide sequence ID" value="NZ_BAABHG010000005.1"/>
</dbReference>
<reference evidence="3" key="1">
    <citation type="journal article" date="2019" name="Int. J. Syst. Evol. Microbiol.">
        <title>The Global Catalogue of Microorganisms (GCM) 10K type strain sequencing project: providing services to taxonomists for standard genome sequencing and annotation.</title>
        <authorList>
            <consortium name="The Broad Institute Genomics Platform"/>
            <consortium name="The Broad Institute Genome Sequencing Center for Infectious Disease"/>
            <person name="Wu L."/>
            <person name="Ma J."/>
        </authorList>
    </citation>
    <scope>NUCLEOTIDE SEQUENCE [LARGE SCALE GENOMIC DNA]</scope>
    <source>
        <strain evidence="3">CGMCC 4.7643</strain>
    </source>
</reference>
<keyword evidence="1" id="KW-0812">Transmembrane</keyword>
<comment type="caution">
    <text evidence="2">The sequence shown here is derived from an EMBL/GenBank/DDBJ whole genome shotgun (WGS) entry which is preliminary data.</text>
</comment>
<keyword evidence="3" id="KW-1185">Reference proteome</keyword>
<keyword evidence="1" id="KW-0472">Membrane</keyword>
<gene>
    <name evidence="2" type="ORF">ACFSYJ_30155</name>
</gene>
<feature type="transmembrane region" description="Helical" evidence="1">
    <location>
        <begin position="126"/>
        <end position="152"/>
    </location>
</feature>
<accession>A0ABW5GPU0</accession>
<protein>
    <submittedName>
        <fullName evidence="2">Uncharacterized protein</fullName>
    </submittedName>
</protein>
<organism evidence="2 3">
    <name type="scientific">Amycolatopsis samaneae</name>
    <dbReference type="NCBI Taxonomy" id="664691"/>
    <lineage>
        <taxon>Bacteria</taxon>
        <taxon>Bacillati</taxon>
        <taxon>Actinomycetota</taxon>
        <taxon>Actinomycetes</taxon>
        <taxon>Pseudonocardiales</taxon>
        <taxon>Pseudonocardiaceae</taxon>
        <taxon>Amycolatopsis</taxon>
    </lineage>
</organism>